<comment type="caution">
    <text evidence="7">The sequence shown here is derived from an EMBL/GenBank/DDBJ whole genome shotgun (WGS) entry which is preliminary data.</text>
</comment>
<gene>
    <name evidence="9" type="ORF">PF001_g24059</name>
    <name evidence="8" type="ORF">PF002_g25702</name>
    <name evidence="6" type="ORF">PF004_g26722</name>
    <name evidence="7" type="ORF">PF005_g25329</name>
    <name evidence="5" type="ORF">PF006_g27215</name>
    <name evidence="4" type="ORF">PF007_g24432</name>
    <name evidence="1" type="ORF">PF009_g24467</name>
    <name evidence="3" type="ORF">PF010_g24203</name>
    <name evidence="2" type="ORF">PF011_g23555</name>
</gene>
<dbReference type="Proteomes" id="UP000460718">
    <property type="component" value="Unassembled WGS sequence"/>
</dbReference>
<evidence type="ECO:0000313" key="8">
    <source>
        <dbReference type="EMBL" id="KAE9187067.1"/>
    </source>
</evidence>
<organism evidence="7 11">
    <name type="scientific">Phytophthora fragariae</name>
    <dbReference type="NCBI Taxonomy" id="53985"/>
    <lineage>
        <taxon>Eukaryota</taxon>
        <taxon>Sar</taxon>
        <taxon>Stramenopiles</taxon>
        <taxon>Oomycota</taxon>
        <taxon>Peronosporomycetes</taxon>
        <taxon>Peronosporales</taxon>
        <taxon>Peronosporaceae</taxon>
        <taxon>Phytophthora</taxon>
    </lineage>
</organism>
<evidence type="ECO:0000313" key="14">
    <source>
        <dbReference type="Proteomes" id="UP000440732"/>
    </source>
</evidence>
<accession>A0A6A3W1P5</accession>
<evidence type="ECO:0000313" key="10">
    <source>
        <dbReference type="Proteomes" id="UP000429523"/>
    </source>
</evidence>
<dbReference type="EMBL" id="QXGC01003634">
    <property type="protein sequence ID" value="KAE9174210.1"/>
    <property type="molecule type" value="Genomic_DNA"/>
</dbReference>
<evidence type="ECO:0008006" key="19">
    <source>
        <dbReference type="Google" id="ProtNLM"/>
    </source>
</evidence>
<dbReference type="AlphaFoldDB" id="A0A6A3W1P5"/>
<dbReference type="OrthoDB" id="127815at2759"/>
<evidence type="ECO:0000313" key="18">
    <source>
        <dbReference type="Proteomes" id="UP000488956"/>
    </source>
</evidence>
<evidence type="ECO:0000313" key="7">
    <source>
        <dbReference type="EMBL" id="KAE9175608.1"/>
    </source>
</evidence>
<dbReference type="EMBL" id="QXFX01002571">
    <property type="protein sequence ID" value="KAE9075700.1"/>
    <property type="molecule type" value="Genomic_DNA"/>
</dbReference>
<reference evidence="10 11" key="1">
    <citation type="submission" date="2018-08" db="EMBL/GenBank/DDBJ databases">
        <title>Genomic investigation of the strawberry pathogen Phytophthora fragariae indicates pathogenicity is determined by transcriptional variation in three key races.</title>
        <authorList>
            <person name="Adams T.M."/>
            <person name="Armitage A.D."/>
            <person name="Sobczyk M.K."/>
            <person name="Bates H.J."/>
            <person name="Dunwell J.M."/>
            <person name="Nellist C.F."/>
            <person name="Harrison R.J."/>
        </authorList>
    </citation>
    <scope>NUCLEOTIDE SEQUENCE [LARGE SCALE GENOMIC DNA]</scope>
    <source>
        <strain evidence="9 12">A4</strain>
        <strain evidence="8 13">BC-1</strain>
        <strain evidence="6 17">BC-23</strain>
        <strain evidence="7 11">NOV-27</strain>
        <strain evidence="5 14">NOV-5</strain>
        <strain evidence="4 15">NOV-71</strain>
        <strain evidence="1 10">NOV-9</strain>
        <strain evidence="3 18">ONT-3</strain>
        <strain evidence="2 16">SCRP245</strain>
    </source>
</reference>
<dbReference type="Proteomes" id="UP000440367">
    <property type="component" value="Unassembled WGS sequence"/>
</dbReference>
<protein>
    <recommendedName>
        <fullName evidence="19">HTH CENPB-type domain-containing protein</fullName>
    </recommendedName>
</protein>
<evidence type="ECO:0000313" key="6">
    <source>
        <dbReference type="EMBL" id="KAE9174210.1"/>
    </source>
</evidence>
<dbReference type="Proteomes" id="UP000437068">
    <property type="component" value="Unassembled WGS sequence"/>
</dbReference>
<sequence>MSLMPELQAQEIYQDHPRPRVFRALWGWRKLFLRCHRLSIRRKTREGQTTPEDALLKTAEFSEKVRNKMKELGIVVVYNADQTRALNGKYYRPAY</sequence>
<dbReference type="Proteomes" id="UP000429523">
    <property type="component" value="Unassembled WGS sequence"/>
</dbReference>
<evidence type="ECO:0000313" key="11">
    <source>
        <dbReference type="Proteomes" id="UP000433483"/>
    </source>
</evidence>
<name>A0A6A3W1P5_9STRA</name>
<evidence type="ECO:0000313" key="15">
    <source>
        <dbReference type="Proteomes" id="UP000441208"/>
    </source>
</evidence>
<evidence type="ECO:0000313" key="13">
    <source>
        <dbReference type="Proteomes" id="UP000440367"/>
    </source>
</evidence>
<evidence type="ECO:0000313" key="9">
    <source>
        <dbReference type="EMBL" id="KAE9280814.1"/>
    </source>
</evidence>
<dbReference type="Proteomes" id="UP000441208">
    <property type="component" value="Unassembled WGS sequence"/>
</dbReference>
<dbReference type="Proteomes" id="UP000440732">
    <property type="component" value="Unassembled WGS sequence"/>
</dbReference>
<keyword evidence="11" id="KW-1185">Reference proteome</keyword>
<dbReference type="EMBL" id="QXGA01003642">
    <property type="protein sequence ID" value="KAE9080955.1"/>
    <property type="molecule type" value="Genomic_DNA"/>
</dbReference>
<evidence type="ECO:0000313" key="16">
    <source>
        <dbReference type="Proteomes" id="UP000460718"/>
    </source>
</evidence>
<dbReference type="Proteomes" id="UP000433483">
    <property type="component" value="Unassembled WGS sequence"/>
</dbReference>
<dbReference type="EMBL" id="QXFW01002530">
    <property type="protein sequence ID" value="KAE8977687.1"/>
    <property type="molecule type" value="Genomic_DNA"/>
</dbReference>
<evidence type="ECO:0000313" key="5">
    <source>
        <dbReference type="EMBL" id="KAE9080955.1"/>
    </source>
</evidence>
<evidence type="ECO:0000313" key="12">
    <source>
        <dbReference type="Proteomes" id="UP000437068"/>
    </source>
</evidence>
<evidence type="ECO:0000313" key="1">
    <source>
        <dbReference type="EMBL" id="KAE8925324.1"/>
    </source>
</evidence>
<dbReference type="EMBL" id="QXGF01002292">
    <property type="protein sequence ID" value="KAE8925324.1"/>
    <property type="molecule type" value="Genomic_DNA"/>
</dbReference>
<evidence type="ECO:0000313" key="2">
    <source>
        <dbReference type="EMBL" id="KAE8977687.1"/>
    </source>
</evidence>
<proteinExistence type="predicted"/>
<evidence type="ECO:0000313" key="17">
    <source>
        <dbReference type="Proteomes" id="UP000476176"/>
    </source>
</evidence>
<dbReference type="Proteomes" id="UP000476176">
    <property type="component" value="Unassembled WGS sequence"/>
</dbReference>
<dbReference type="EMBL" id="QXGD01002560">
    <property type="protein sequence ID" value="KAE9187067.1"/>
    <property type="molecule type" value="Genomic_DNA"/>
</dbReference>
<evidence type="ECO:0000313" key="4">
    <source>
        <dbReference type="EMBL" id="KAE9076960.1"/>
    </source>
</evidence>
<dbReference type="Proteomes" id="UP000488956">
    <property type="component" value="Unassembled WGS sequence"/>
</dbReference>
<dbReference type="EMBL" id="QXGB01002712">
    <property type="protein sequence ID" value="KAE9175608.1"/>
    <property type="molecule type" value="Genomic_DNA"/>
</dbReference>
<dbReference type="EMBL" id="QXFZ01002453">
    <property type="protein sequence ID" value="KAE9076960.1"/>
    <property type="molecule type" value="Genomic_DNA"/>
</dbReference>
<evidence type="ECO:0000313" key="3">
    <source>
        <dbReference type="EMBL" id="KAE9075700.1"/>
    </source>
</evidence>
<dbReference type="EMBL" id="QXGE01002569">
    <property type="protein sequence ID" value="KAE9280814.1"/>
    <property type="molecule type" value="Genomic_DNA"/>
</dbReference>